<evidence type="ECO:0000256" key="4">
    <source>
        <dbReference type="ARBA" id="ARBA00022701"/>
    </source>
</evidence>
<dbReference type="InParanoid" id="A0A151ZC95"/>
<dbReference type="FunFam" id="3.40.850.10:FF:000019">
    <property type="entry name" value="Kinesin-like protein KIN-5D"/>
    <property type="match status" value="1"/>
</dbReference>
<dbReference type="PANTHER" id="PTHR37739:SF8">
    <property type="entry name" value="KINESIN-LIKE PROTEIN KIN-12D"/>
    <property type="match status" value="1"/>
</dbReference>
<dbReference type="PRINTS" id="PR00380">
    <property type="entry name" value="KINESINHEAVY"/>
</dbReference>
<feature type="domain" description="Kinesin motor" evidence="14">
    <location>
        <begin position="8"/>
        <end position="354"/>
    </location>
</feature>
<dbReference type="GO" id="GO:0007018">
    <property type="term" value="P:microtubule-based movement"/>
    <property type="evidence" value="ECO:0007669"/>
    <property type="project" value="InterPro"/>
</dbReference>
<evidence type="ECO:0000259" key="14">
    <source>
        <dbReference type="PROSITE" id="PS50067"/>
    </source>
</evidence>
<dbReference type="OrthoDB" id="30947at2759"/>
<evidence type="ECO:0000256" key="2">
    <source>
        <dbReference type="ARBA" id="ARBA00022448"/>
    </source>
</evidence>
<evidence type="ECO:0000256" key="11">
    <source>
        <dbReference type="ARBA" id="ARBA00034704"/>
    </source>
</evidence>
<dbReference type="CDD" id="cd00106">
    <property type="entry name" value="KISc"/>
    <property type="match status" value="1"/>
</dbReference>
<accession>A0A151ZC95</accession>
<evidence type="ECO:0000256" key="7">
    <source>
        <dbReference type="ARBA" id="ARBA00023054"/>
    </source>
</evidence>
<name>A0A151ZC95_TIELA</name>
<keyword evidence="6 12" id="KW-0067">ATP-binding</keyword>
<dbReference type="AlphaFoldDB" id="A0A151ZC95"/>
<dbReference type="PROSITE" id="PS00411">
    <property type="entry name" value="KINESIN_MOTOR_1"/>
    <property type="match status" value="1"/>
</dbReference>
<keyword evidence="4" id="KW-0493">Microtubule</keyword>
<keyword evidence="7 13" id="KW-0175">Coiled coil</keyword>
<keyword evidence="2" id="KW-0813">Transport</keyword>
<comment type="similarity">
    <text evidence="11">Belongs to the TRAFAC class myosin-kinesin ATPase superfamily. Kinesin family. KIN-5/BimC subfamily.</text>
</comment>
<evidence type="ECO:0000256" key="9">
    <source>
        <dbReference type="ARBA" id="ARBA00023212"/>
    </source>
</evidence>
<dbReference type="STRING" id="361077.A0A151ZC95"/>
<evidence type="ECO:0000256" key="3">
    <source>
        <dbReference type="ARBA" id="ARBA00022490"/>
    </source>
</evidence>
<organism evidence="15 16">
    <name type="scientific">Tieghemostelium lacteum</name>
    <name type="common">Slime mold</name>
    <name type="synonym">Dictyostelium lacteum</name>
    <dbReference type="NCBI Taxonomy" id="361077"/>
    <lineage>
        <taxon>Eukaryota</taxon>
        <taxon>Amoebozoa</taxon>
        <taxon>Evosea</taxon>
        <taxon>Eumycetozoa</taxon>
        <taxon>Dictyostelia</taxon>
        <taxon>Dictyosteliales</taxon>
        <taxon>Raperosteliaceae</taxon>
        <taxon>Tieghemostelium</taxon>
    </lineage>
</organism>
<dbReference type="SMART" id="SM00129">
    <property type="entry name" value="KISc"/>
    <property type="match status" value="1"/>
</dbReference>
<feature type="coiled-coil region" evidence="13">
    <location>
        <begin position="647"/>
        <end position="734"/>
    </location>
</feature>
<evidence type="ECO:0000313" key="15">
    <source>
        <dbReference type="EMBL" id="KYQ91573.1"/>
    </source>
</evidence>
<dbReference type="InterPro" id="IPR036961">
    <property type="entry name" value="Kinesin_motor_dom_sf"/>
</dbReference>
<feature type="binding site" evidence="12">
    <location>
        <begin position="86"/>
        <end position="93"/>
    </location>
    <ligand>
        <name>ATP</name>
        <dbReference type="ChEBI" id="CHEBI:30616"/>
    </ligand>
</feature>
<sequence length="1079" mass="122714">MSQNYVDNVKVCVRVKPIQSGESKRCISAIPAQNSILIAGKPESKVFSYDMVADETVSQQSLYQSIARPLVESFVNGYNTCIFAYGQTASGKSYTIQGEGVNSDQLQPHHGLIPRVFQSLFTENGGLLNNLTTYKCTLSFLEIYNEHIIDLLEKPTNIQHPLPIGGTQGTSSNLNIRDDNTKGIYVEGLKEVEVKSTKVAMGLLMTGMHHRHVASTQLNLNSSRSHSVLSLHLESRVKDEKTGGSKSKYSRFNIIDLAGSERQKSTDSVGGRLREAGNINKSLTVLGTVIRALVDLSKGKPRHIPYRDSKLSFLLKDSLGGNSKTYLIATVSPEDISYTETLSTLQFAHRVKNVKNIAIINEESLANIGNLKDEILKLRQDITRLATSSSASNNTIISTGTSSTIGGISSNSNRPYQERIYDLEVLLSNSLEREESLNSLTENYLSKNKALKILCDKKQHFISSLKLVLKLRESHIARLQNASNKQSTTTKTTYEQDLLEEIQILKLQIQSHPEISRLAIENLNLKELVSQYESMFRDGKDFYEDQITGLRQQITELVTEVNTLLKQKLSQPYQVNNINSNNSNNILTPSIMKTPNKLVQDNIIENSPISPYILKEKFRTEMEKLREVWDNEKKTMELDHQLLYQKYVQLESESKSLINNYHEQQKQIELVKDNYQNEIVKYKDNVETLMEILTKTNSQTLTSGETIAELNKTIVALEEQIVQSNQSKLQLIRELDDKNHYITKLKILLESTQISNQRLSEIFISTPKDVLNQSVINDNSPIKFELDLNEHSTISSSGINNHSSNNNNNSVDLLDLQEILESKNDLILDLEERIEILNSTIQNLQPTSTVGITNTVDVNTEVIGQQSKRIQDLENELTLLKQSEQVRMDRETELNNVIRDLYGKLEIQNQLLVKRDTEIQSQESRYQLELLNLKTTISSDIDNSYKSITDEIESNLTSHSNLLIGELSQQNTDHQELVNKYTNLKQQYHKLDKTHTNSVEDYQSRMSELYFELSLKSTEIENLQEKVKYLQSQKQVEPDYIVISSDEEDIDYSKINKSNYHDESDDFDYTNITIKQEKI</sequence>
<reference evidence="15 16" key="1">
    <citation type="submission" date="2015-12" db="EMBL/GenBank/DDBJ databases">
        <title>Dictyostelia acquired genes for synthesis and detection of signals that induce cell-type specialization by lateral gene transfer from prokaryotes.</title>
        <authorList>
            <person name="Gloeckner G."/>
            <person name="Schaap P."/>
        </authorList>
    </citation>
    <scope>NUCLEOTIDE SEQUENCE [LARGE SCALE GENOMIC DNA]</scope>
    <source>
        <strain evidence="15 16">TK</strain>
    </source>
</reference>
<evidence type="ECO:0000256" key="6">
    <source>
        <dbReference type="ARBA" id="ARBA00022840"/>
    </source>
</evidence>
<dbReference type="Proteomes" id="UP000076078">
    <property type="component" value="Unassembled WGS sequence"/>
</dbReference>
<evidence type="ECO:0000313" key="16">
    <source>
        <dbReference type="Proteomes" id="UP000076078"/>
    </source>
</evidence>
<dbReference type="SUPFAM" id="SSF52540">
    <property type="entry name" value="P-loop containing nucleoside triphosphate hydrolases"/>
    <property type="match status" value="1"/>
</dbReference>
<dbReference type="Gene3D" id="3.40.850.10">
    <property type="entry name" value="Kinesin motor domain"/>
    <property type="match status" value="1"/>
</dbReference>
<dbReference type="GO" id="GO:0008017">
    <property type="term" value="F:microtubule binding"/>
    <property type="evidence" value="ECO:0007669"/>
    <property type="project" value="InterPro"/>
</dbReference>
<keyword evidence="9" id="KW-0206">Cytoskeleton</keyword>
<gene>
    <name evidence="15" type="ORF">DLAC_07343</name>
</gene>
<feature type="coiled-coil region" evidence="13">
    <location>
        <begin position="540"/>
        <end position="567"/>
    </location>
</feature>
<dbReference type="Pfam" id="PF00225">
    <property type="entry name" value="Kinesin"/>
    <property type="match status" value="1"/>
</dbReference>
<dbReference type="InterPro" id="IPR027417">
    <property type="entry name" value="P-loop_NTPase"/>
</dbReference>
<evidence type="ECO:0000256" key="10">
    <source>
        <dbReference type="ARBA" id="ARBA00034488"/>
    </source>
</evidence>
<dbReference type="InterPro" id="IPR044986">
    <property type="entry name" value="KIF15/KIN-12"/>
</dbReference>
<proteinExistence type="inferred from homology"/>
<keyword evidence="5 12" id="KW-0547">Nucleotide-binding</keyword>
<dbReference type="GO" id="GO:0003777">
    <property type="term" value="F:microtubule motor activity"/>
    <property type="evidence" value="ECO:0007669"/>
    <property type="project" value="InterPro"/>
</dbReference>
<evidence type="ECO:0000256" key="1">
    <source>
        <dbReference type="ARBA" id="ARBA00004245"/>
    </source>
</evidence>
<evidence type="ECO:0000256" key="8">
    <source>
        <dbReference type="ARBA" id="ARBA00023175"/>
    </source>
</evidence>
<evidence type="ECO:0000256" key="13">
    <source>
        <dbReference type="SAM" id="Coils"/>
    </source>
</evidence>
<dbReference type="InterPro" id="IPR001752">
    <property type="entry name" value="Kinesin_motor_dom"/>
</dbReference>
<dbReference type="OMA" id="DDADCLM"/>
<keyword evidence="8 12" id="KW-0505">Motor protein</keyword>
<comment type="caution">
    <text evidence="15">The sequence shown here is derived from an EMBL/GenBank/DDBJ whole genome shotgun (WGS) entry which is preliminary data.</text>
</comment>
<protein>
    <submittedName>
        <fullName evidence="15">Kinesin-3</fullName>
    </submittedName>
</protein>
<dbReference type="InterPro" id="IPR019821">
    <property type="entry name" value="Kinesin_motor_CS"/>
</dbReference>
<comment type="similarity">
    <text evidence="10">Belongs to the TRAFAC class myosin-kinesin ATPase superfamily. Kinesin family. KIN-12 subfamily.</text>
</comment>
<dbReference type="GO" id="GO:0005524">
    <property type="term" value="F:ATP binding"/>
    <property type="evidence" value="ECO:0007669"/>
    <property type="project" value="UniProtKB-UniRule"/>
</dbReference>
<dbReference type="PROSITE" id="PS50067">
    <property type="entry name" value="KINESIN_MOTOR_2"/>
    <property type="match status" value="1"/>
</dbReference>
<evidence type="ECO:0000256" key="5">
    <source>
        <dbReference type="ARBA" id="ARBA00022741"/>
    </source>
</evidence>
<feature type="coiled-coil region" evidence="13">
    <location>
        <begin position="813"/>
        <end position="883"/>
    </location>
</feature>
<dbReference type="EMBL" id="LODT01000034">
    <property type="protein sequence ID" value="KYQ91573.1"/>
    <property type="molecule type" value="Genomic_DNA"/>
</dbReference>
<feature type="coiled-coil region" evidence="13">
    <location>
        <begin position="967"/>
        <end position="1033"/>
    </location>
</feature>
<keyword evidence="16" id="KW-1185">Reference proteome</keyword>
<dbReference type="GO" id="GO:0007010">
    <property type="term" value="P:cytoskeleton organization"/>
    <property type="evidence" value="ECO:0007669"/>
    <property type="project" value="UniProtKB-ARBA"/>
</dbReference>
<dbReference type="GO" id="GO:0005874">
    <property type="term" value="C:microtubule"/>
    <property type="evidence" value="ECO:0007669"/>
    <property type="project" value="UniProtKB-KW"/>
</dbReference>
<keyword evidence="3" id="KW-0963">Cytoplasm</keyword>
<comment type="subcellular location">
    <subcellularLocation>
        <location evidence="1">Cytoplasm</location>
        <location evidence="1">Cytoskeleton</location>
    </subcellularLocation>
</comment>
<evidence type="ECO:0000256" key="12">
    <source>
        <dbReference type="PROSITE-ProRule" id="PRU00283"/>
    </source>
</evidence>
<dbReference type="PANTHER" id="PTHR37739">
    <property type="entry name" value="KINESIN-LIKE PROTEIN KIN-12D"/>
    <property type="match status" value="1"/>
</dbReference>